<accession>A0A6A6JS92</accession>
<evidence type="ECO:0000256" key="1">
    <source>
        <dbReference type="SAM" id="MobiDB-lite"/>
    </source>
</evidence>
<dbReference type="GeneID" id="54555226"/>
<sequence length="326" mass="35874">RTSSQYNRNLQKQHSRKPTQAEIHTINTDPTYNMNGLWQPTPNPSGGPGATAPTSDLVLNQEEILGRWNQISDHAQMKNILNVLSKRVTVTALLASSPPDYRRRVPVTKILCIGPGSLARATKQRGGVAEGPLCRLKTLAEVYKDAGQRALGPLPHPPSVSLPRPVTVVQTDYKAYVNTLSAIRFAKAIEEAYISVGDYRSKIEVVLCDSAYTEADSQFFDSLQKTTGVNVRISQEVPIDEEFDENTLLISFADVAEKSSVDASVILAPGAKESRKWPGIESTGDLWEEGNGMGREMGYLNTRFLGCMSDVQGLHIFLRWDSVSNN</sequence>
<name>A0A6A6JS92_WESOR</name>
<feature type="non-terminal residue" evidence="2">
    <location>
        <position position="1"/>
    </location>
</feature>
<reference evidence="2" key="1">
    <citation type="journal article" date="2020" name="Stud. Mycol.">
        <title>101 Dothideomycetes genomes: a test case for predicting lifestyles and emergence of pathogens.</title>
        <authorList>
            <person name="Haridas S."/>
            <person name="Albert R."/>
            <person name="Binder M."/>
            <person name="Bloem J."/>
            <person name="Labutti K."/>
            <person name="Salamov A."/>
            <person name="Andreopoulos B."/>
            <person name="Baker S."/>
            <person name="Barry K."/>
            <person name="Bills G."/>
            <person name="Bluhm B."/>
            <person name="Cannon C."/>
            <person name="Castanera R."/>
            <person name="Culley D."/>
            <person name="Daum C."/>
            <person name="Ezra D."/>
            <person name="Gonzalez J."/>
            <person name="Henrissat B."/>
            <person name="Kuo A."/>
            <person name="Liang C."/>
            <person name="Lipzen A."/>
            <person name="Lutzoni F."/>
            <person name="Magnuson J."/>
            <person name="Mondo S."/>
            <person name="Nolan M."/>
            <person name="Ohm R."/>
            <person name="Pangilinan J."/>
            <person name="Park H.-J."/>
            <person name="Ramirez L."/>
            <person name="Alfaro M."/>
            <person name="Sun H."/>
            <person name="Tritt A."/>
            <person name="Yoshinaga Y."/>
            <person name="Zwiers L.-H."/>
            <person name="Turgeon B."/>
            <person name="Goodwin S."/>
            <person name="Spatafora J."/>
            <person name="Crous P."/>
            <person name="Grigoriev I."/>
        </authorList>
    </citation>
    <scope>NUCLEOTIDE SEQUENCE</scope>
    <source>
        <strain evidence="2">CBS 379.55</strain>
    </source>
</reference>
<dbReference type="AlphaFoldDB" id="A0A6A6JS92"/>
<keyword evidence="3" id="KW-1185">Reference proteome</keyword>
<protein>
    <submittedName>
        <fullName evidence="2">Uncharacterized protein</fullName>
    </submittedName>
</protein>
<dbReference type="Proteomes" id="UP000800097">
    <property type="component" value="Unassembled WGS sequence"/>
</dbReference>
<feature type="compositionally biased region" description="Polar residues" evidence="1">
    <location>
        <begin position="25"/>
        <end position="40"/>
    </location>
</feature>
<evidence type="ECO:0000313" key="2">
    <source>
        <dbReference type="EMBL" id="KAF2279432.1"/>
    </source>
</evidence>
<dbReference type="EMBL" id="ML986486">
    <property type="protein sequence ID" value="KAF2279432.1"/>
    <property type="molecule type" value="Genomic_DNA"/>
</dbReference>
<dbReference type="RefSeq" id="XP_033656971.1">
    <property type="nucleotide sequence ID" value="XM_033802051.1"/>
</dbReference>
<proteinExistence type="predicted"/>
<evidence type="ECO:0000313" key="3">
    <source>
        <dbReference type="Proteomes" id="UP000800097"/>
    </source>
</evidence>
<feature type="region of interest" description="Disordered" evidence="1">
    <location>
        <begin position="1"/>
        <end position="54"/>
    </location>
</feature>
<gene>
    <name evidence="2" type="ORF">EI97DRAFT_481815</name>
</gene>
<organism evidence="2 3">
    <name type="scientific">Westerdykella ornata</name>
    <dbReference type="NCBI Taxonomy" id="318751"/>
    <lineage>
        <taxon>Eukaryota</taxon>
        <taxon>Fungi</taxon>
        <taxon>Dikarya</taxon>
        <taxon>Ascomycota</taxon>
        <taxon>Pezizomycotina</taxon>
        <taxon>Dothideomycetes</taxon>
        <taxon>Pleosporomycetidae</taxon>
        <taxon>Pleosporales</taxon>
        <taxon>Sporormiaceae</taxon>
        <taxon>Westerdykella</taxon>
    </lineage>
</organism>
<feature type="compositionally biased region" description="Polar residues" evidence="1">
    <location>
        <begin position="1"/>
        <end position="10"/>
    </location>
</feature>